<sequence>MGLLDYLTSHAMDEDYAFVAERERAQARDEGHRAPRRRRFGALGAVALAAFAVLVVAAGQQTSRSAASDEADRRELASQVASARTQLAASRERLADLEAETSRLQQSQLAGDASTEGLLARIERLSAATGTAAVRGPGVRVVADDAPGSTEDKTTVLDSDLQRLANGLWEAGAEAISINGQRLTNLSTIRLAGGAITVNARSLRPPYVLNVIGDPDTLPARFAETSSGQAWLDLQQQVGLVLRLTPEESLRLPAAEVDLRFARQAGQPADPERSPARDQTQGGTP</sequence>
<name>A0A1H1NV67_9ACTN</name>
<gene>
    <name evidence="5" type="ORF">SAMN04488570_0974</name>
</gene>
<feature type="region of interest" description="Disordered" evidence="3">
    <location>
        <begin position="261"/>
        <end position="285"/>
    </location>
</feature>
<dbReference type="PANTHER" id="PTHR37313">
    <property type="entry name" value="UPF0749 PROTEIN RV1825"/>
    <property type="match status" value="1"/>
</dbReference>
<organism evidence="5 6">
    <name type="scientific">Nocardioides scoriae</name>
    <dbReference type="NCBI Taxonomy" id="642780"/>
    <lineage>
        <taxon>Bacteria</taxon>
        <taxon>Bacillati</taxon>
        <taxon>Actinomycetota</taxon>
        <taxon>Actinomycetes</taxon>
        <taxon>Propionibacteriales</taxon>
        <taxon>Nocardioidaceae</taxon>
        <taxon>Nocardioides</taxon>
    </lineage>
</organism>
<keyword evidence="6" id="KW-1185">Reference proteome</keyword>
<keyword evidence="4" id="KW-1133">Transmembrane helix</keyword>
<keyword evidence="4" id="KW-0472">Membrane</keyword>
<dbReference type="EMBL" id="LT629757">
    <property type="protein sequence ID" value="SDS02858.1"/>
    <property type="molecule type" value="Genomic_DNA"/>
</dbReference>
<evidence type="ECO:0000256" key="4">
    <source>
        <dbReference type="SAM" id="Phobius"/>
    </source>
</evidence>
<evidence type="ECO:0000313" key="6">
    <source>
        <dbReference type="Proteomes" id="UP000198859"/>
    </source>
</evidence>
<dbReference type="Proteomes" id="UP000198859">
    <property type="component" value="Chromosome I"/>
</dbReference>
<evidence type="ECO:0000256" key="1">
    <source>
        <dbReference type="ARBA" id="ARBA00009108"/>
    </source>
</evidence>
<feature type="transmembrane region" description="Helical" evidence="4">
    <location>
        <begin position="40"/>
        <end position="59"/>
    </location>
</feature>
<accession>A0A1H1NV67</accession>
<evidence type="ECO:0000256" key="2">
    <source>
        <dbReference type="SAM" id="Coils"/>
    </source>
</evidence>
<dbReference type="GO" id="GO:0005886">
    <property type="term" value="C:plasma membrane"/>
    <property type="evidence" value="ECO:0007669"/>
    <property type="project" value="TreeGrafter"/>
</dbReference>
<protein>
    <submittedName>
        <fullName evidence="5">Uncharacterized conserved protein YlxW, UPF0749 family</fullName>
    </submittedName>
</protein>
<dbReference type="InterPro" id="IPR010273">
    <property type="entry name" value="DUF881"/>
</dbReference>
<dbReference type="Pfam" id="PF05949">
    <property type="entry name" value="DUF881"/>
    <property type="match status" value="1"/>
</dbReference>
<keyword evidence="4" id="KW-0812">Transmembrane</keyword>
<keyword evidence="2" id="KW-0175">Coiled coil</keyword>
<evidence type="ECO:0000313" key="5">
    <source>
        <dbReference type="EMBL" id="SDS02858.1"/>
    </source>
</evidence>
<dbReference type="Gene3D" id="3.30.70.1880">
    <property type="entry name" value="Protein of unknown function DUF881"/>
    <property type="match status" value="1"/>
</dbReference>
<reference evidence="6" key="1">
    <citation type="submission" date="2016-10" db="EMBL/GenBank/DDBJ databases">
        <authorList>
            <person name="Varghese N."/>
            <person name="Submissions S."/>
        </authorList>
    </citation>
    <scope>NUCLEOTIDE SEQUENCE [LARGE SCALE GENOMIC DNA]</scope>
    <source>
        <strain evidence="6">DSM 22127</strain>
    </source>
</reference>
<dbReference type="PANTHER" id="PTHR37313:SF1">
    <property type="entry name" value="UPF0749 PROTEIN RV1823"/>
    <property type="match status" value="1"/>
</dbReference>
<feature type="coiled-coil region" evidence="2">
    <location>
        <begin position="73"/>
        <end position="107"/>
    </location>
</feature>
<dbReference type="STRING" id="642780.SAMN04488570_0974"/>
<dbReference type="AlphaFoldDB" id="A0A1H1NV67"/>
<evidence type="ECO:0000256" key="3">
    <source>
        <dbReference type="SAM" id="MobiDB-lite"/>
    </source>
</evidence>
<proteinExistence type="inferred from homology"/>
<comment type="similarity">
    <text evidence="1">Belongs to the UPF0749 family.</text>
</comment>